<evidence type="ECO:0000256" key="1">
    <source>
        <dbReference type="SAM" id="Phobius"/>
    </source>
</evidence>
<reference evidence="2 3" key="1">
    <citation type="submission" date="2019-04" db="EMBL/GenBank/DDBJ databases">
        <authorList>
            <consortium name="DOE Joint Genome Institute"/>
            <person name="Mondo S."/>
            <person name="Kjaerbolling I."/>
            <person name="Vesth T."/>
            <person name="Frisvad J.C."/>
            <person name="Nybo J.L."/>
            <person name="Theobald S."/>
            <person name="Kildgaard S."/>
            <person name="Isbrandt T."/>
            <person name="Kuo A."/>
            <person name="Sato A."/>
            <person name="Lyhne E.K."/>
            <person name="Kogle M.E."/>
            <person name="Wiebenga A."/>
            <person name="Kun R.S."/>
            <person name="Lubbers R.J."/>
            <person name="Makela M.R."/>
            <person name="Barry K."/>
            <person name="Chovatia M."/>
            <person name="Clum A."/>
            <person name="Daum C."/>
            <person name="Haridas S."/>
            <person name="He G."/>
            <person name="LaButti K."/>
            <person name="Lipzen A."/>
            <person name="Riley R."/>
            <person name="Salamov A."/>
            <person name="Simmons B.A."/>
            <person name="Magnuson J.K."/>
            <person name="Henrissat B."/>
            <person name="Mortensen U.H."/>
            <person name="Larsen T.O."/>
            <person name="Devries R.P."/>
            <person name="Grigoriev I.V."/>
            <person name="Machida M."/>
            <person name="Baker S.E."/>
            <person name="Andersen M.R."/>
            <person name="Cantor M.N."/>
            <person name="Hua S.X."/>
        </authorList>
    </citation>
    <scope>NUCLEOTIDE SEQUENCE [LARGE SCALE GENOMIC DNA]</scope>
    <source>
        <strain evidence="2 3">CBS 117616</strain>
    </source>
</reference>
<dbReference type="InterPro" id="IPR021838">
    <property type="entry name" value="DUF3431"/>
</dbReference>
<protein>
    <submittedName>
        <fullName evidence="2">Uncharacterized protein</fullName>
    </submittedName>
</protein>
<dbReference type="Proteomes" id="UP000325395">
    <property type="component" value="Unassembled WGS sequence"/>
</dbReference>
<dbReference type="EMBL" id="ML735714">
    <property type="protein sequence ID" value="KAE8419805.1"/>
    <property type="molecule type" value="Genomic_DNA"/>
</dbReference>
<feature type="transmembrane region" description="Helical" evidence="1">
    <location>
        <begin position="33"/>
        <end position="54"/>
    </location>
</feature>
<sequence length="365" mass="41972">MAFTSKRGYVPIAVNTRLLLLTMWMIRMRRTQAWVISAATSALICGSLYLFFFAHRRGGNIYRLVTVPKPVERTNERTLVIAKTQDADTNWVDTLVHDDNRLSSAVYTVDAPNTTDTTLTVPINKGHEVMVYLTYIIEHYFQLSDVTIFMHADQISWHNNDLMNMDSALMVRRLRNDYVYKKGYTNLRCQHDPGCPAQIRPTLAGGQYTPDVPEAVVIGESWKTLFPEEHMPVVLAQPCCSQFAVSAEVIRRVPLMNYVAYRRWLIETDLDDNLSGRVWEYLWQWIFTGQAEVCPDERVCYCEGYGVCLGSEEYEEFFRAQDEVRKLHAQLEHTSLGETVNAMRNKMAALQQRMDEIKASALTSQ</sequence>
<keyword evidence="1" id="KW-0812">Transmembrane</keyword>
<name>A0ABQ6WRS4_9EURO</name>
<accession>A0ABQ6WRS4</accession>
<evidence type="ECO:0000313" key="2">
    <source>
        <dbReference type="EMBL" id="KAE8419805.1"/>
    </source>
</evidence>
<dbReference type="PANTHER" id="PTHR37490">
    <property type="entry name" value="EXPRESSED PROTEIN"/>
    <property type="match status" value="1"/>
</dbReference>
<evidence type="ECO:0000313" key="3">
    <source>
        <dbReference type="Proteomes" id="UP000325395"/>
    </source>
</evidence>
<keyword evidence="3" id="KW-1185">Reference proteome</keyword>
<dbReference type="PANTHER" id="PTHR37490:SF3">
    <property type="entry name" value="DUF3431 DOMAIN CONTAINING PROTEIN"/>
    <property type="match status" value="1"/>
</dbReference>
<proteinExistence type="predicted"/>
<keyword evidence="1" id="KW-0472">Membrane</keyword>
<gene>
    <name evidence="2" type="ORF">BDV36DRAFT_250871</name>
</gene>
<organism evidence="2 3">
    <name type="scientific">Aspergillus pseudocaelatus</name>
    <dbReference type="NCBI Taxonomy" id="1825620"/>
    <lineage>
        <taxon>Eukaryota</taxon>
        <taxon>Fungi</taxon>
        <taxon>Dikarya</taxon>
        <taxon>Ascomycota</taxon>
        <taxon>Pezizomycotina</taxon>
        <taxon>Eurotiomycetes</taxon>
        <taxon>Eurotiomycetidae</taxon>
        <taxon>Eurotiales</taxon>
        <taxon>Aspergillaceae</taxon>
        <taxon>Aspergillus</taxon>
        <taxon>Aspergillus subgen. Circumdati</taxon>
    </lineage>
</organism>
<keyword evidence="1" id="KW-1133">Transmembrane helix</keyword>
<dbReference type="Pfam" id="PF11913">
    <property type="entry name" value="DUF3431"/>
    <property type="match status" value="1"/>
</dbReference>